<organism evidence="1 2">
    <name type="scientific">Pseudotamlana agarivorans</name>
    <dbReference type="NCBI Taxonomy" id="481183"/>
    <lineage>
        <taxon>Bacteria</taxon>
        <taxon>Pseudomonadati</taxon>
        <taxon>Bacteroidota</taxon>
        <taxon>Flavobacteriia</taxon>
        <taxon>Flavobacteriales</taxon>
        <taxon>Flavobacteriaceae</taxon>
        <taxon>Pseudotamlana</taxon>
    </lineage>
</organism>
<gene>
    <name evidence="1" type="ORF">KO493_06930</name>
</gene>
<comment type="caution">
    <text evidence="1">The sequence shown here is derived from an EMBL/GenBank/DDBJ whole genome shotgun (WGS) entry which is preliminary data.</text>
</comment>
<keyword evidence="2" id="KW-1185">Reference proteome</keyword>
<evidence type="ECO:0000313" key="2">
    <source>
        <dbReference type="Proteomes" id="UP001647509"/>
    </source>
</evidence>
<evidence type="ECO:0000313" key="1">
    <source>
        <dbReference type="EMBL" id="MBU2950424.1"/>
    </source>
</evidence>
<protein>
    <submittedName>
        <fullName evidence="1">Uncharacterized protein</fullName>
    </submittedName>
</protein>
<dbReference type="Proteomes" id="UP001647509">
    <property type="component" value="Unassembled WGS sequence"/>
</dbReference>
<dbReference type="EMBL" id="JAHKPD010000012">
    <property type="protein sequence ID" value="MBU2950424.1"/>
    <property type="molecule type" value="Genomic_DNA"/>
</dbReference>
<reference evidence="1" key="1">
    <citation type="submission" date="2021-05" db="EMBL/GenBank/DDBJ databases">
        <title>Draft genomes of bacteria isolated from model marine particles.</title>
        <authorList>
            <person name="Datta M.S."/>
            <person name="Schwartzman J.A."/>
            <person name="Enke T.N."/>
            <person name="Saavedra J."/>
            <person name="Cermak N."/>
            <person name="Cordero O.X."/>
        </authorList>
    </citation>
    <scope>NUCLEOTIDE SEQUENCE</scope>
    <source>
        <strain evidence="1">I2M19</strain>
    </source>
</reference>
<proteinExistence type="predicted"/>
<name>A0ACC5U7Z2_9FLAO</name>
<sequence>MNHNIKSNKYRPITALERSVFLYLHMLSKFRKKDLFGTGPALSSLFMISLEKAEDLLVQWMINFREDATYNLIYVPSHR</sequence>
<accession>A0ACC5U7Z2</accession>